<reference evidence="3 4" key="1">
    <citation type="journal article" date="2014" name="Acta Crystallogr. D">
        <title>Structure-based characterization and antifreeze properties of a hyperactive ice-binding protein from the Antarctic bacterium Flavobacterium frigoris PS1.</title>
        <authorList>
            <person name="Do H."/>
            <person name="Kim S.J."/>
            <person name="Kim H.J."/>
            <person name="Lee J.H."/>
        </authorList>
    </citation>
    <scope>NUCLEOTIDE SEQUENCE [LARGE SCALE GENOMIC DNA]</scope>
    <source>
        <strain evidence="3 4">PS1</strain>
    </source>
</reference>
<dbReference type="Gene3D" id="2.60.40.2700">
    <property type="match status" value="1"/>
</dbReference>
<dbReference type="AlphaFoldDB" id="H7FWG4"/>
<dbReference type="InterPro" id="IPR008964">
    <property type="entry name" value="Invasin/intimin_cell_adhesion"/>
</dbReference>
<keyword evidence="1" id="KW-0732">Signal</keyword>
<dbReference type="OrthoDB" id="9145816at2"/>
<proteinExistence type="predicted"/>
<dbReference type="NCBIfam" id="NF040941">
    <property type="entry name" value="GGGWT_bact"/>
    <property type="match status" value="1"/>
</dbReference>
<evidence type="ECO:0000259" key="2">
    <source>
        <dbReference type="Pfam" id="PF09206"/>
    </source>
</evidence>
<protein>
    <submittedName>
        <fullName evidence="3">Cell wall associated biofilm protein</fullName>
    </submittedName>
</protein>
<dbReference type="Gene3D" id="2.60.120.200">
    <property type="match status" value="2"/>
</dbReference>
<dbReference type="RefSeq" id="WP_007139689.1">
    <property type="nucleotide sequence ID" value="NZ_AHKF01000032.1"/>
</dbReference>
<accession>H7FWG4</accession>
<evidence type="ECO:0000313" key="4">
    <source>
        <dbReference type="Proteomes" id="UP000005566"/>
    </source>
</evidence>
<name>H7FWG4_FLAFP</name>
<dbReference type="InterPro" id="IPR015289">
    <property type="entry name" value="A-L-arabinofuranosidase_B_cat"/>
</dbReference>
<comment type="caution">
    <text evidence="3">The sequence shown here is derived from an EMBL/GenBank/DDBJ whole genome shotgun (WGS) entry which is preliminary data.</text>
</comment>
<dbReference type="InterPro" id="IPR014716">
    <property type="entry name" value="Fibrinogen_a/b/g_C_1"/>
</dbReference>
<feature type="domain" description="Alpha-L-arabinofuranosidase B catalytic" evidence="2">
    <location>
        <begin position="32"/>
        <end position="106"/>
    </location>
</feature>
<organism evidence="3 4">
    <name type="scientific">Flavobacterium frigoris (strain PS1)</name>
    <dbReference type="NCBI Taxonomy" id="1086011"/>
    <lineage>
        <taxon>Bacteria</taxon>
        <taxon>Pseudomonadati</taxon>
        <taxon>Bacteroidota</taxon>
        <taxon>Flavobacteriia</taxon>
        <taxon>Flavobacteriales</taxon>
        <taxon>Flavobacteriaceae</taxon>
        <taxon>Flavobacterium</taxon>
    </lineage>
</organism>
<gene>
    <name evidence="3" type="ORF">HJ01_03511</name>
</gene>
<dbReference type="GO" id="GO:0046556">
    <property type="term" value="F:alpha-L-arabinofuranosidase activity"/>
    <property type="evidence" value="ECO:0007669"/>
    <property type="project" value="InterPro"/>
</dbReference>
<feature type="signal peptide" evidence="1">
    <location>
        <begin position="1"/>
        <end position="21"/>
    </location>
</feature>
<dbReference type="Gene3D" id="3.90.215.10">
    <property type="entry name" value="Gamma Fibrinogen, chain A, domain 1"/>
    <property type="match status" value="1"/>
</dbReference>
<dbReference type="GO" id="GO:0031221">
    <property type="term" value="P:arabinan metabolic process"/>
    <property type="evidence" value="ECO:0007669"/>
    <property type="project" value="InterPro"/>
</dbReference>
<sequence length="1026" mass="109554">MKFYKKIIFFFLIFATFQGFSQNTLDNLGLTSSTPASVAYSLRKLSSSYVGFAIQVRRSNDNATQDIGFTSGGDLDTSALLAFVGSNNGFVTIWYDQSGNNRDMIKTDYNYQPRILFSGLFKYIGERVAIDFSGNKGLVYSGTLSLASISTVIRSESTNWPNYHTILGGSPRIGGILENGGTTFHSTVYPISIWKDGIYKTNSESLSPVDQAMILSISPQISTINQIFIGNYDGGGGGGSILESEAIAFSYLNPSNVRLSIECNQGSYYGITMNSCTIAIVTNISTSDYYTCIGKIATPLTVQASGLNLSYQWYSNYSSSTSGGTLISGATSSSFIPPTTATGTTYYYVVVSGSNGPDVTSNVSGVITVENLKGITISPSSPTINIGSSITLTASGASTYSWGDGLITPLDEVASCRLAVGLRLLRSDYVGSLVRLRRASDNIEADFGFVGTDLDIAAISSWLAGSSAYCVRLYDQSGNGNDMVPSNVSAQPLYVKTGLNNKPILRFNTSQNIKNTVNFAPPYTVVYTAKQTGPTRGRVLNANNNWLLGWWNGNKSQAHYDGWVSQPGGIPTDNNSYVYSATGTGSISTIFENGISKTVNTTGGTNGPNGLRINESEPSDSDVADIFAFDTVLSNLKREAIEKSSASYYGIYGQPLVLGETLTVSPTETTTYQLTGFSANEGCSVSNNVTVTLLKNPNLNNFNPQIKTYFDGSYIVSPPSSVSTGAIIYSSSNNSVATTNGTTITIQGIGTTTITATQATDGIHYGDVISATLTVNSVSALTKNGQVSTSDLNYINKNGALTSSNSLTIFGQTIATKSNDGLSAASAGVSALQIKTDFPTATDGLYWITNASINGGTPFQIYADMTIDGGGWTLLLCNNNNSGWDGSNAILRNETAPTINGQYSIIAYADYLKKSSSGFQYMIDASTRGHWGGIWTANKAYSFVNTNNTQTDITLNTKFDSWSYSNDGIEQIMPWYSPGSCGKITTSNDANGNWWGTLVSSCGFNPAPWMGCCANSDPGIIWYWVR</sequence>
<keyword evidence="4" id="KW-1185">Reference proteome</keyword>
<dbReference type="Proteomes" id="UP000005566">
    <property type="component" value="Unassembled WGS sequence"/>
</dbReference>
<dbReference type="eggNOG" id="COG3291">
    <property type="taxonomic scope" value="Bacteria"/>
</dbReference>
<feature type="chain" id="PRO_5003610604" evidence="1">
    <location>
        <begin position="22"/>
        <end position="1026"/>
    </location>
</feature>
<dbReference type="Pfam" id="PF09206">
    <property type="entry name" value="ArabFuran-catal"/>
    <property type="match status" value="2"/>
</dbReference>
<evidence type="ECO:0000313" key="3">
    <source>
        <dbReference type="EMBL" id="EIA07239.1"/>
    </source>
</evidence>
<dbReference type="PATRIC" id="fig|1086011.3.peg.3442"/>
<dbReference type="SUPFAM" id="SSF49373">
    <property type="entry name" value="Invasin/intimin cell-adhesion fragments"/>
    <property type="match status" value="1"/>
</dbReference>
<dbReference type="EMBL" id="AHKF01000032">
    <property type="protein sequence ID" value="EIA07239.1"/>
    <property type="molecule type" value="Genomic_DNA"/>
</dbReference>
<feature type="domain" description="Alpha-L-arabinofuranosidase B catalytic" evidence="2">
    <location>
        <begin position="422"/>
        <end position="489"/>
    </location>
</feature>
<evidence type="ECO:0000256" key="1">
    <source>
        <dbReference type="SAM" id="SignalP"/>
    </source>
</evidence>